<dbReference type="EMBL" id="BGZK01001439">
    <property type="protein sequence ID" value="GBP79940.1"/>
    <property type="molecule type" value="Genomic_DNA"/>
</dbReference>
<comment type="caution">
    <text evidence="1">The sequence shown here is derived from an EMBL/GenBank/DDBJ whole genome shotgun (WGS) entry which is preliminary data.</text>
</comment>
<sequence length="122" mass="13118">MYTVSLNRVTPAARFQGIRLAPVRAVTSQPMSLLSNKAVTKHRLRTVPLPAPAHRRAGPPVRIHAIARNRHAASAAAVGPSPTAVPGAVLSFQRKIAIPHATMSTCLFPPPRTLRLYFASSE</sequence>
<protein>
    <submittedName>
        <fullName evidence="1">Uncharacterized protein</fullName>
    </submittedName>
</protein>
<organism evidence="1 2">
    <name type="scientific">Eumeta variegata</name>
    <name type="common">Bagworm moth</name>
    <name type="synonym">Eumeta japonica</name>
    <dbReference type="NCBI Taxonomy" id="151549"/>
    <lineage>
        <taxon>Eukaryota</taxon>
        <taxon>Metazoa</taxon>
        <taxon>Ecdysozoa</taxon>
        <taxon>Arthropoda</taxon>
        <taxon>Hexapoda</taxon>
        <taxon>Insecta</taxon>
        <taxon>Pterygota</taxon>
        <taxon>Neoptera</taxon>
        <taxon>Endopterygota</taxon>
        <taxon>Lepidoptera</taxon>
        <taxon>Glossata</taxon>
        <taxon>Ditrysia</taxon>
        <taxon>Tineoidea</taxon>
        <taxon>Psychidae</taxon>
        <taxon>Oiketicinae</taxon>
        <taxon>Eumeta</taxon>
    </lineage>
</organism>
<name>A0A4C1YXH3_EUMVA</name>
<accession>A0A4C1YXH3</accession>
<dbReference type="Proteomes" id="UP000299102">
    <property type="component" value="Unassembled WGS sequence"/>
</dbReference>
<gene>
    <name evidence="1" type="ORF">EVAR_56532_1</name>
</gene>
<proteinExistence type="predicted"/>
<evidence type="ECO:0000313" key="1">
    <source>
        <dbReference type="EMBL" id="GBP79940.1"/>
    </source>
</evidence>
<evidence type="ECO:0000313" key="2">
    <source>
        <dbReference type="Proteomes" id="UP000299102"/>
    </source>
</evidence>
<reference evidence="1 2" key="1">
    <citation type="journal article" date="2019" name="Commun. Biol.">
        <title>The bagworm genome reveals a unique fibroin gene that provides high tensile strength.</title>
        <authorList>
            <person name="Kono N."/>
            <person name="Nakamura H."/>
            <person name="Ohtoshi R."/>
            <person name="Tomita M."/>
            <person name="Numata K."/>
            <person name="Arakawa K."/>
        </authorList>
    </citation>
    <scope>NUCLEOTIDE SEQUENCE [LARGE SCALE GENOMIC DNA]</scope>
</reference>
<keyword evidence="2" id="KW-1185">Reference proteome</keyword>
<dbReference type="AlphaFoldDB" id="A0A4C1YXH3"/>